<organism evidence="6 7">
    <name type="scientific">Pseudomonas deceptionensis</name>
    <dbReference type="NCBI Taxonomy" id="882211"/>
    <lineage>
        <taxon>Bacteria</taxon>
        <taxon>Pseudomonadati</taxon>
        <taxon>Pseudomonadota</taxon>
        <taxon>Gammaproteobacteria</taxon>
        <taxon>Pseudomonadales</taxon>
        <taxon>Pseudomonadaceae</taxon>
        <taxon>Pseudomonas</taxon>
    </lineage>
</organism>
<dbReference type="Proteomes" id="UP000183613">
    <property type="component" value="Unassembled WGS sequence"/>
</dbReference>
<dbReference type="PANTHER" id="PTHR33643">
    <property type="entry name" value="UREASE ACCESSORY PROTEIN D"/>
    <property type="match status" value="1"/>
</dbReference>
<keyword evidence="7" id="KW-1185">Reference proteome</keyword>
<sequence>MTSQSLNIVNTPSRLRAHSLGTDAPELSQYQDEPPQMQSGVEGKSGYLRLGFEKRGNRSVLADMERRVPSLVQRALYWDEEMPELPCVTMISTSGCVLQGDRLATDVNVGVGACGHVTTQSATKVHSMNANYASQIQCLRVEENGYLEFMPDPLIPHRNARFITDTQIKIHPTATAIYCEILMSGRKYHHADERFGFDVYSSRVSAENLEGRELFVEKYILEPKKESLDAIGVMQTFDVFGNVVLLTPKEHHDRIVARIPALFDMPAGLASGVTRLPNDCGLIFKVLGNDSGEVKAQVREFWKVAREEILGLTLQPQFLWR</sequence>
<dbReference type="PANTHER" id="PTHR33643:SF1">
    <property type="entry name" value="UREASE ACCESSORY PROTEIN D"/>
    <property type="match status" value="1"/>
</dbReference>
<name>A0A0J6G2K6_PSEDM</name>
<dbReference type="EMBL" id="FNUD01000002">
    <property type="protein sequence ID" value="SEF03022.1"/>
    <property type="molecule type" value="Genomic_DNA"/>
</dbReference>
<protein>
    <recommendedName>
        <fullName evidence="4">Urease accessory protein UreD</fullName>
    </recommendedName>
</protein>
<evidence type="ECO:0000313" key="6">
    <source>
        <dbReference type="EMBL" id="SEF03022.1"/>
    </source>
</evidence>
<comment type="subunit">
    <text evidence="4">UreD, UreF and UreG form a complex that acts as a GTP-hydrolysis-dependent molecular chaperone, activating the urease apoprotein by helping to assemble the nickel containing metallocenter of UreC. The UreE protein probably delivers the nickel.</text>
</comment>
<proteinExistence type="inferred from homology"/>
<dbReference type="AlphaFoldDB" id="A0A0J6G2K6"/>
<comment type="subcellular location">
    <subcellularLocation>
        <location evidence="4">Cytoplasm</location>
    </subcellularLocation>
</comment>
<evidence type="ECO:0000256" key="3">
    <source>
        <dbReference type="ARBA" id="ARBA00023186"/>
    </source>
</evidence>
<dbReference type="GO" id="GO:0016151">
    <property type="term" value="F:nickel cation binding"/>
    <property type="evidence" value="ECO:0007669"/>
    <property type="project" value="UniProtKB-UniRule"/>
</dbReference>
<dbReference type="OrthoDB" id="9807968at2"/>
<dbReference type="GO" id="GO:0005737">
    <property type="term" value="C:cytoplasm"/>
    <property type="evidence" value="ECO:0007669"/>
    <property type="project" value="UniProtKB-SubCell"/>
</dbReference>
<evidence type="ECO:0000256" key="2">
    <source>
        <dbReference type="ARBA" id="ARBA00022988"/>
    </source>
</evidence>
<comment type="function">
    <text evidence="4">Required for maturation of urease via the functional incorporation of the urease nickel metallocenter.</text>
</comment>
<reference evidence="6" key="1">
    <citation type="submission" date="2016-10" db="EMBL/GenBank/DDBJ databases">
        <authorList>
            <person name="Varghese N."/>
            <person name="Submissions S."/>
        </authorList>
    </citation>
    <scope>NUCLEOTIDE SEQUENCE [LARGE SCALE GENOMIC DNA]</scope>
    <source>
        <strain evidence="6">LMG 25555</strain>
    </source>
</reference>
<accession>A0A0J6G2K6</accession>
<comment type="caution">
    <text evidence="6">The sequence shown here is derived from an EMBL/GenBank/DDBJ whole genome shotgun (WGS) entry which is preliminary data.</text>
</comment>
<comment type="similarity">
    <text evidence="1 4">Belongs to the UreD family.</text>
</comment>
<keyword evidence="4" id="KW-0963">Cytoplasm</keyword>
<dbReference type="PATRIC" id="fig|882211.3.peg.3304"/>
<evidence type="ECO:0000256" key="1">
    <source>
        <dbReference type="ARBA" id="ARBA00007177"/>
    </source>
</evidence>
<feature type="compositionally biased region" description="Polar residues" evidence="5">
    <location>
        <begin position="28"/>
        <end position="39"/>
    </location>
</feature>
<dbReference type="Pfam" id="PF01774">
    <property type="entry name" value="UreD"/>
    <property type="match status" value="1"/>
</dbReference>
<dbReference type="HAMAP" id="MF_01384">
    <property type="entry name" value="UreD"/>
    <property type="match status" value="1"/>
</dbReference>
<keyword evidence="2 4" id="KW-0996">Nickel insertion</keyword>
<dbReference type="InterPro" id="IPR002669">
    <property type="entry name" value="UreD"/>
</dbReference>
<evidence type="ECO:0000313" key="7">
    <source>
        <dbReference type="Proteomes" id="UP000183613"/>
    </source>
</evidence>
<keyword evidence="3 4" id="KW-0143">Chaperone</keyword>
<feature type="region of interest" description="Disordered" evidence="5">
    <location>
        <begin position="24"/>
        <end position="44"/>
    </location>
</feature>
<evidence type="ECO:0000256" key="4">
    <source>
        <dbReference type="HAMAP-Rule" id="MF_01384"/>
    </source>
</evidence>
<dbReference type="RefSeq" id="WP_048360970.1">
    <property type="nucleotide sequence ID" value="NZ_FNUD01000002.1"/>
</dbReference>
<evidence type="ECO:0000256" key="5">
    <source>
        <dbReference type="SAM" id="MobiDB-lite"/>
    </source>
</evidence>
<gene>
    <name evidence="4" type="primary">ureD</name>
    <name evidence="6" type="ORF">SAMN04489800_3760</name>
</gene>